<organism evidence="3 4">
    <name type="scientific">Subtercola vilae</name>
    <dbReference type="NCBI Taxonomy" id="2056433"/>
    <lineage>
        <taxon>Bacteria</taxon>
        <taxon>Bacillati</taxon>
        <taxon>Actinomycetota</taxon>
        <taxon>Actinomycetes</taxon>
        <taxon>Micrococcales</taxon>
        <taxon>Microbacteriaceae</taxon>
        <taxon>Subtercola</taxon>
    </lineage>
</organism>
<keyword evidence="1" id="KW-0812">Transmembrane</keyword>
<evidence type="ECO:0000313" key="4">
    <source>
        <dbReference type="Proteomes" id="UP000306192"/>
    </source>
</evidence>
<evidence type="ECO:0000259" key="2">
    <source>
        <dbReference type="Pfam" id="PF26604"/>
    </source>
</evidence>
<dbReference type="NCBIfam" id="NF047864">
    <property type="entry name" value="CBU_0592_membra"/>
    <property type="match status" value="1"/>
</dbReference>
<evidence type="ECO:0000256" key="1">
    <source>
        <dbReference type="SAM" id="Phobius"/>
    </source>
</evidence>
<keyword evidence="1" id="KW-0472">Membrane</keyword>
<name>A0A4T2BIL3_9MICO</name>
<protein>
    <recommendedName>
        <fullName evidence="2">CBU-0592-like domain-containing protein</fullName>
    </recommendedName>
</protein>
<dbReference type="RefSeq" id="WP_136643432.1">
    <property type="nucleotide sequence ID" value="NZ_QYRT01000046.1"/>
</dbReference>
<dbReference type="InterPro" id="IPR058058">
    <property type="entry name" value="CBU_0592-like"/>
</dbReference>
<dbReference type="OrthoDB" id="73992at2"/>
<dbReference type="EMBL" id="QYRT01000046">
    <property type="protein sequence ID" value="TIH31225.1"/>
    <property type="molecule type" value="Genomic_DNA"/>
</dbReference>
<accession>A0A4T2BIL3</accession>
<feature type="transmembrane region" description="Helical" evidence="1">
    <location>
        <begin position="55"/>
        <end position="75"/>
    </location>
</feature>
<sequence>MGIAVQIVGSLLVLAGFALAQWGVLNLKSKRYLVLNTVGSAVLAIDAFIGQQWGFLLLEGVWAIVSAISLVAVLAGRSERTSRV</sequence>
<evidence type="ECO:0000313" key="3">
    <source>
        <dbReference type="EMBL" id="TIH31225.1"/>
    </source>
</evidence>
<keyword evidence="1" id="KW-1133">Transmembrane helix</keyword>
<keyword evidence="4" id="KW-1185">Reference proteome</keyword>
<reference evidence="3 4" key="1">
    <citation type="journal article" date="2019" name="Microorganisms">
        <title>Systematic Affiliation and Genome Analysis of Subtercola vilae DB165(T) with Particular Emphasis on Cold Adaptation of an Isolate from a High-Altitude Cold Volcano Lake.</title>
        <authorList>
            <person name="Villalobos A.S."/>
            <person name="Wiese J."/>
            <person name="Imhoff J.F."/>
            <person name="Dorador C."/>
            <person name="Keller A."/>
            <person name="Hentschel U."/>
        </authorList>
    </citation>
    <scope>NUCLEOTIDE SEQUENCE [LARGE SCALE GENOMIC DNA]</scope>
    <source>
        <strain evidence="3 4">DB165</strain>
    </source>
</reference>
<feature type="transmembrane region" description="Helical" evidence="1">
    <location>
        <begin position="32"/>
        <end position="49"/>
    </location>
</feature>
<proteinExistence type="predicted"/>
<dbReference type="AlphaFoldDB" id="A0A4T2BIL3"/>
<dbReference type="Proteomes" id="UP000306192">
    <property type="component" value="Unassembled WGS sequence"/>
</dbReference>
<gene>
    <name evidence="3" type="ORF">D4765_16635</name>
</gene>
<comment type="caution">
    <text evidence="3">The sequence shown here is derived from an EMBL/GenBank/DDBJ whole genome shotgun (WGS) entry which is preliminary data.</text>
</comment>
<dbReference type="Pfam" id="PF26604">
    <property type="entry name" value="CBU_0592"/>
    <property type="match status" value="1"/>
</dbReference>
<feature type="domain" description="CBU-0592-like" evidence="2">
    <location>
        <begin position="5"/>
        <end position="75"/>
    </location>
</feature>
<feature type="transmembrane region" description="Helical" evidence="1">
    <location>
        <begin position="6"/>
        <end position="25"/>
    </location>
</feature>